<accession>A0A813UTB5</accession>
<evidence type="ECO:0000259" key="13">
    <source>
        <dbReference type="PROSITE" id="PS50262"/>
    </source>
</evidence>
<evidence type="ECO:0000256" key="5">
    <source>
        <dbReference type="ARBA" id="ARBA00023040"/>
    </source>
</evidence>
<feature type="transmembrane region" description="Helical" evidence="12">
    <location>
        <begin position="183"/>
        <end position="207"/>
    </location>
</feature>
<feature type="transmembrane region" description="Helical" evidence="12">
    <location>
        <begin position="376"/>
        <end position="401"/>
    </location>
</feature>
<sequence length="475" mass="54951">MANFTNFTDDYNSDDPNIKYKLYIIVPIIWSSIIFFGIIGNGLIIYIILKRRLYKNSCTNCYIINVSIADLCFTLACVPVTMTAYVYNEWIFGSFWCHFQNLIMFSSVQAACLTLTAMTVDRYLAVLYPFKSMEYRTRELALMTNIIIWIASLILNIPYFIYYNEEKIHNANLCISKFPNKNIEIALTIYTVLISYVLPLLTIIFCYKAIILNFYSKSSDQKLVEESKNFSSMTYPSQSLILKKNKKNSNDENLIKINSSKQNKHEFYTEDDIIDTNESNNLQIKNFKKSSCCSSTKNNSFSKSNKTYNNNYNCTIKNNINSNQNGAAMTIKKQKLKILLLIATVSITFAVTWLPAHVIQIWKVVFNSSFPYSDAMYIIKVISHTLTYSNSLINPFIYVFIGAKFRSHIHLEFSELYQVYCLRRKRSDLNFSSAKMSTGSYVAVMNKNRSDKFSSITMMPNENISKKNSLNIRRL</sequence>
<feature type="transmembrane region" description="Helical" evidence="12">
    <location>
        <begin position="20"/>
        <end position="49"/>
    </location>
</feature>
<feature type="transmembrane region" description="Helical" evidence="12">
    <location>
        <begin position="99"/>
        <end position="120"/>
    </location>
</feature>
<comment type="similarity">
    <text evidence="11">Belongs to the G-protein coupled receptor 1 family.</text>
</comment>
<evidence type="ECO:0000256" key="4">
    <source>
        <dbReference type="ARBA" id="ARBA00022989"/>
    </source>
</evidence>
<dbReference type="GO" id="GO:0005886">
    <property type="term" value="C:plasma membrane"/>
    <property type="evidence" value="ECO:0007669"/>
    <property type="project" value="UniProtKB-SubCell"/>
</dbReference>
<evidence type="ECO:0000256" key="3">
    <source>
        <dbReference type="ARBA" id="ARBA00022692"/>
    </source>
</evidence>
<dbReference type="PROSITE" id="PS50262">
    <property type="entry name" value="G_PROTEIN_RECEP_F1_2"/>
    <property type="match status" value="1"/>
</dbReference>
<dbReference type="PRINTS" id="PR00237">
    <property type="entry name" value="GPCRRHODOPSN"/>
</dbReference>
<keyword evidence="6 12" id="KW-0472">Membrane</keyword>
<evidence type="ECO:0000256" key="2">
    <source>
        <dbReference type="ARBA" id="ARBA00022475"/>
    </source>
</evidence>
<dbReference type="PROSITE" id="PS00237">
    <property type="entry name" value="G_PROTEIN_RECEP_F1_1"/>
    <property type="match status" value="1"/>
</dbReference>
<evidence type="ECO:0000256" key="6">
    <source>
        <dbReference type="ARBA" id="ARBA00023136"/>
    </source>
</evidence>
<protein>
    <recommendedName>
        <fullName evidence="13">G-protein coupled receptors family 1 profile domain-containing protein</fullName>
    </recommendedName>
</protein>
<dbReference type="Proteomes" id="UP000663879">
    <property type="component" value="Unassembled WGS sequence"/>
</dbReference>
<evidence type="ECO:0000256" key="7">
    <source>
        <dbReference type="ARBA" id="ARBA00023157"/>
    </source>
</evidence>
<dbReference type="PANTHER" id="PTHR45695:SF23">
    <property type="entry name" value="GALANIN-LIKE G-PROTEIN COUPLED RECEPTOR NPR-9"/>
    <property type="match status" value="1"/>
</dbReference>
<dbReference type="Gene3D" id="1.20.1070.10">
    <property type="entry name" value="Rhodopsin 7-helix transmembrane proteins"/>
    <property type="match status" value="1"/>
</dbReference>
<evidence type="ECO:0000313" key="14">
    <source>
        <dbReference type="EMBL" id="CAF0832053.1"/>
    </source>
</evidence>
<feature type="transmembrane region" description="Helical" evidence="12">
    <location>
        <begin position="338"/>
        <end position="356"/>
    </location>
</feature>
<dbReference type="EMBL" id="CAJNOC010001071">
    <property type="protein sequence ID" value="CAF0832053.1"/>
    <property type="molecule type" value="Genomic_DNA"/>
</dbReference>
<keyword evidence="7" id="KW-1015">Disulfide bond</keyword>
<keyword evidence="2" id="KW-1003">Cell membrane</keyword>
<feature type="transmembrane region" description="Helical" evidence="12">
    <location>
        <begin position="61"/>
        <end position="87"/>
    </location>
</feature>
<proteinExistence type="inferred from homology"/>
<keyword evidence="4 12" id="KW-1133">Transmembrane helix</keyword>
<keyword evidence="9" id="KW-0325">Glycoprotein</keyword>
<evidence type="ECO:0000256" key="11">
    <source>
        <dbReference type="RuleBase" id="RU000688"/>
    </source>
</evidence>
<evidence type="ECO:0000256" key="8">
    <source>
        <dbReference type="ARBA" id="ARBA00023170"/>
    </source>
</evidence>
<dbReference type="InterPro" id="IPR000276">
    <property type="entry name" value="GPCR_Rhodpsn"/>
</dbReference>
<organism evidence="14 15">
    <name type="scientific">Brachionus calyciflorus</name>
    <dbReference type="NCBI Taxonomy" id="104777"/>
    <lineage>
        <taxon>Eukaryota</taxon>
        <taxon>Metazoa</taxon>
        <taxon>Spiralia</taxon>
        <taxon>Gnathifera</taxon>
        <taxon>Rotifera</taxon>
        <taxon>Eurotatoria</taxon>
        <taxon>Monogononta</taxon>
        <taxon>Pseudotrocha</taxon>
        <taxon>Ploima</taxon>
        <taxon>Brachionidae</taxon>
        <taxon>Brachionus</taxon>
    </lineage>
</organism>
<feature type="transmembrane region" description="Helical" evidence="12">
    <location>
        <begin position="140"/>
        <end position="163"/>
    </location>
</feature>
<dbReference type="Pfam" id="PF00001">
    <property type="entry name" value="7tm_1"/>
    <property type="match status" value="1"/>
</dbReference>
<feature type="domain" description="G-protein coupled receptors family 1 profile" evidence="13">
    <location>
        <begin position="40"/>
        <end position="398"/>
    </location>
</feature>
<evidence type="ECO:0000256" key="12">
    <source>
        <dbReference type="SAM" id="Phobius"/>
    </source>
</evidence>
<keyword evidence="10 11" id="KW-0807">Transducer</keyword>
<comment type="caution">
    <text evidence="14">The sequence shown here is derived from an EMBL/GenBank/DDBJ whole genome shotgun (WGS) entry which is preliminary data.</text>
</comment>
<keyword evidence="15" id="KW-1185">Reference proteome</keyword>
<evidence type="ECO:0000256" key="10">
    <source>
        <dbReference type="ARBA" id="ARBA00023224"/>
    </source>
</evidence>
<dbReference type="SMART" id="SM01381">
    <property type="entry name" value="7TM_GPCR_Srsx"/>
    <property type="match status" value="1"/>
</dbReference>
<comment type="subcellular location">
    <subcellularLocation>
        <location evidence="1">Cell membrane</location>
        <topology evidence="1">Multi-pass membrane protein</topology>
    </subcellularLocation>
</comment>
<evidence type="ECO:0000256" key="9">
    <source>
        <dbReference type="ARBA" id="ARBA00023180"/>
    </source>
</evidence>
<evidence type="ECO:0000313" key="15">
    <source>
        <dbReference type="Proteomes" id="UP000663879"/>
    </source>
</evidence>
<dbReference type="OrthoDB" id="2132067at2759"/>
<dbReference type="AlphaFoldDB" id="A0A813UTB5"/>
<keyword evidence="3 11" id="KW-0812">Transmembrane</keyword>
<dbReference type="InterPro" id="IPR017452">
    <property type="entry name" value="GPCR_Rhodpsn_7TM"/>
</dbReference>
<dbReference type="GO" id="GO:0004930">
    <property type="term" value="F:G protein-coupled receptor activity"/>
    <property type="evidence" value="ECO:0007669"/>
    <property type="project" value="UniProtKB-KW"/>
</dbReference>
<keyword evidence="5 11" id="KW-0297">G-protein coupled receptor</keyword>
<reference evidence="14" key="1">
    <citation type="submission" date="2021-02" db="EMBL/GenBank/DDBJ databases">
        <authorList>
            <person name="Nowell W R."/>
        </authorList>
    </citation>
    <scope>NUCLEOTIDE SEQUENCE</scope>
    <source>
        <strain evidence="14">Ploen Becks lab</strain>
    </source>
</reference>
<dbReference type="PANTHER" id="PTHR45695">
    <property type="entry name" value="LEUCOKININ RECEPTOR-RELATED"/>
    <property type="match status" value="1"/>
</dbReference>
<keyword evidence="8 11" id="KW-0675">Receptor</keyword>
<dbReference type="SUPFAM" id="SSF81321">
    <property type="entry name" value="Family A G protein-coupled receptor-like"/>
    <property type="match status" value="1"/>
</dbReference>
<evidence type="ECO:0000256" key="1">
    <source>
        <dbReference type="ARBA" id="ARBA00004651"/>
    </source>
</evidence>
<name>A0A813UTB5_9BILA</name>
<gene>
    <name evidence="14" type="ORF">OXX778_LOCUS8018</name>
</gene>